<dbReference type="EMBL" id="GQ918152">
    <property type="protein sequence ID" value="ADO00357.1"/>
    <property type="molecule type" value="Genomic_DNA"/>
</dbReference>
<dbReference type="RefSeq" id="YP_004732797.1">
    <property type="nucleotide sequence ID" value="NC_015780.1"/>
</dbReference>
<dbReference type="GeneID" id="10963736"/>
<accession>G0T540</accession>
<name>G0T540_IRV9</name>
<organismHost>
    <name type="scientific">Wiseana cervinata</name>
    <dbReference type="NCBI Taxonomy" id="107013"/>
</organismHost>
<evidence type="ECO:0000313" key="1">
    <source>
        <dbReference type="EMBL" id="ADO00357.1"/>
    </source>
</evidence>
<reference evidence="1 2" key="1">
    <citation type="journal article" date="2011" name="J. Virol.">
        <title>Genomic and proteomic analysis of invertebrate iridovirus type 9.</title>
        <authorList>
            <person name="Wong C.K."/>
            <person name="Young V.L."/>
            <person name="Kleffmann T."/>
            <person name="Ward V.K."/>
        </authorList>
    </citation>
    <scope>NUCLEOTIDE SEQUENCE [LARGE SCALE GENOMIC DNA]</scope>
</reference>
<proteinExistence type="predicted"/>
<keyword evidence="2" id="KW-1185">Reference proteome</keyword>
<organism evidence="1 2">
    <name type="scientific">Wiseana iridescent virus</name>
    <name type="common">WIV</name>
    <name type="synonym">Insect iridescent virus type 9</name>
    <dbReference type="NCBI Taxonomy" id="68347"/>
    <lineage>
        <taxon>Viruses</taxon>
        <taxon>Varidnaviria</taxon>
        <taxon>Bamfordvirae</taxon>
        <taxon>Nucleocytoviricota</taxon>
        <taxon>Megaviricetes</taxon>
        <taxon>Pimascovirales</taxon>
        <taxon>Pimascovirales incertae sedis</taxon>
        <taxon>Iridoviridae</taxon>
        <taxon>Betairidovirinae</taxon>
        <taxon>Chloriridovirus</taxon>
        <taxon>Chloriridovirus wiseana1</taxon>
        <taxon>Invertebrate iridescent virus 9</taxon>
    </lineage>
</organism>
<sequence length="281" mass="28834">MTGAISQPLAPVTANDLTNKAYVDGLLSAPGSIPGTSITNNSITNTQLAPGAAAANINAGPPGAINASQIAGGPFLPLAGGAMTGAISQPLAPIAVNDLTNKAYVDLQSQKAFAGFKHNNGAFQLSIPAGTTVRAFSGGFDLIGNTTWTGADGVNITMAPTGIITINSTRSTTSYYVCSFFGTGLTSSVLTNNASVYFRFYDETNLANINSQEQVLSSVSTSIIPMTAGHQFNNSAVVYAFVQVPANSSLNISVQARNPGTDSVFLDSVDDVCQVTIVRQG</sequence>
<protein>
    <submittedName>
        <fullName evidence="1">Uncharacterized protein</fullName>
    </submittedName>
</protein>
<dbReference type="KEGG" id="vg:10963736"/>
<dbReference type="Proteomes" id="UP000112896">
    <property type="component" value="Segment"/>
</dbReference>
<evidence type="ECO:0000313" key="2">
    <source>
        <dbReference type="Proteomes" id="UP000112896"/>
    </source>
</evidence>